<evidence type="ECO:0000256" key="6">
    <source>
        <dbReference type="SAM" id="MobiDB-lite"/>
    </source>
</evidence>
<dbReference type="InterPro" id="IPR020057">
    <property type="entry name" value="Ribosomal_bL25_b-dom"/>
</dbReference>
<dbReference type="InterPro" id="IPR001021">
    <property type="entry name" value="Ribosomal_bL25_long"/>
</dbReference>
<dbReference type="InterPro" id="IPR011035">
    <property type="entry name" value="Ribosomal_bL25/Gln-tRNA_synth"/>
</dbReference>
<dbReference type="RefSeq" id="WP_256944266.1">
    <property type="nucleotide sequence ID" value="NZ_JANHNZ010000001.1"/>
</dbReference>
<evidence type="ECO:0000256" key="2">
    <source>
        <dbReference type="ARBA" id="ARBA00022884"/>
    </source>
</evidence>
<evidence type="ECO:0000259" key="7">
    <source>
        <dbReference type="Pfam" id="PF01386"/>
    </source>
</evidence>
<dbReference type="SUPFAM" id="SSF50715">
    <property type="entry name" value="Ribosomal protein L25-like"/>
    <property type="match status" value="1"/>
</dbReference>
<dbReference type="PANTHER" id="PTHR33284:SF1">
    <property type="entry name" value="RIBOSOMAL PROTEIN L25_GLN-TRNA SYNTHETASE, ANTI-CODON-BINDING DOMAIN-CONTAINING PROTEIN"/>
    <property type="match status" value="1"/>
</dbReference>
<dbReference type="InterPro" id="IPR020930">
    <property type="entry name" value="Ribosomal_uL5_bac-type"/>
</dbReference>
<reference evidence="9" key="2">
    <citation type="journal article" date="2023" name="Curr. Microbiol.">
        <title>Granulicatella seriolae sp. nov., a Novel Facultative Anaerobe Isolated from Yellowtail Marine Fish.</title>
        <authorList>
            <person name="Lee M."/>
            <person name="Choi Y.J."/>
            <person name="Farooq A."/>
            <person name="Jeong J.B."/>
            <person name="Jung M.Y."/>
        </authorList>
    </citation>
    <scope>NUCLEOTIDE SEQUENCE</scope>
    <source>
        <strain evidence="9">S8</strain>
    </source>
</reference>
<sequence length="203" mass="21935">MSTKIEKREHVGTSAARKVRREQLVPATLFGSDIDAVSVSINRKELEEVIRSKGENAVFDVSLNGKTHKVILAEIQRAALKNEVYSVSLHAVNASDTLTVEVPIVLQDGDKRSDGVLDQHLLTITVEAKPDAIPSEITVDTSKLTVGETITVEELPKIDGVTYTTEAGASIAGVSPFRSDKELESSAGQEELVEEVQVVGEEE</sequence>
<dbReference type="EMBL" id="JANHNZ010000001">
    <property type="protein sequence ID" value="MCQ9209157.1"/>
    <property type="molecule type" value="Genomic_DNA"/>
</dbReference>
<dbReference type="GO" id="GO:0005840">
    <property type="term" value="C:ribosome"/>
    <property type="evidence" value="ECO:0007669"/>
    <property type="project" value="UniProtKB-KW"/>
</dbReference>
<feature type="domain" description="Large ribosomal subunit protein bL25 L25" evidence="7">
    <location>
        <begin position="5"/>
        <end position="88"/>
    </location>
</feature>
<dbReference type="InterPro" id="IPR029751">
    <property type="entry name" value="Ribosomal_L25_dom"/>
</dbReference>
<dbReference type="CDD" id="cd00495">
    <property type="entry name" value="Ribosomal_L25_TL5_CTC"/>
    <property type="match status" value="1"/>
</dbReference>
<dbReference type="Proteomes" id="UP001059480">
    <property type="component" value="Unassembled WGS sequence"/>
</dbReference>
<dbReference type="NCBIfam" id="TIGR00731">
    <property type="entry name" value="bL25_bact_ctc"/>
    <property type="match status" value="1"/>
</dbReference>
<evidence type="ECO:0000256" key="5">
    <source>
        <dbReference type="HAMAP-Rule" id="MF_01334"/>
    </source>
</evidence>
<dbReference type="HAMAP" id="MF_01334">
    <property type="entry name" value="Ribosomal_bL25_CTC"/>
    <property type="match status" value="1"/>
</dbReference>
<dbReference type="InterPro" id="IPR020056">
    <property type="entry name" value="Rbsml_bL25/Gln-tRNA_synth_N"/>
</dbReference>
<reference evidence="9" key="1">
    <citation type="submission" date="2022-07" db="EMBL/GenBank/DDBJ databases">
        <authorList>
            <person name="Jung M.-Y."/>
            <person name="Lee M."/>
        </authorList>
    </citation>
    <scope>NUCLEOTIDE SEQUENCE</scope>
    <source>
        <strain evidence="9">S8</strain>
    </source>
</reference>
<feature type="region of interest" description="Disordered" evidence="6">
    <location>
        <begin position="180"/>
        <end position="203"/>
    </location>
</feature>
<dbReference type="PANTHER" id="PTHR33284">
    <property type="entry name" value="RIBOSOMAL PROTEIN L25/GLN-TRNA SYNTHETASE, ANTI-CODON-BINDING DOMAIN-CONTAINING PROTEIN"/>
    <property type="match status" value="1"/>
</dbReference>
<comment type="similarity">
    <text evidence="5">Belongs to the bacterial ribosomal protein bL25 family. CTC subfamily.</text>
</comment>
<keyword evidence="3 5" id="KW-0689">Ribosomal protein</keyword>
<accession>A0ABT1WKT5</accession>
<gene>
    <name evidence="5" type="primary">rplY</name>
    <name evidence="5" type="synonym">ctc</name>
    <name evidence="9" type="ORF">NPA36_01070</name>
</gene>
<comment type="subunit">
    <text evidence="5">Part of the 50S ribosomal subunit; part of the 5S rRNA/L5/L18/L25 subcomplex. Contacts the 5S rRNA. Binds to the 5S rRNA independently of L5 and L18.</text>
</comment>
<evidence type="ECO:0000313" key="10">
    <source>
        <dbReference type="Proteomes" id="UP001059480"/>
    </source>
</evidence>
<keyword evidence="1 5" id="KW-0699">rRNA-binding</keyword>
<evidence type="ECO:0000256" key="3">
    <source>
        <dbReference type="ARBA" id="ARBA00022980"/>
    </source>
</evidence>
<dbReference type="Pfam" id="PF01386">
    <property type="entry name" value="Ribosomal_L25p"/>
    <property type="match status" value="1"/>
</dbReference>
<feature type="domain" description="Large ribosomal subunit protein bL25 beta" evidence="8">
    <location>
        <begin position="98"/>
        <end position="176"/>
    </location>
</feature>
<reference evidence="9" key="3">
    <citation type="journal article" date="2023" name="Microbiol. Resour. Announc.">
        <title>Draft Genome Sequence of Granulicatella sp. Strain S8, Isolated from a Marine Fish, Seriola quinqueradiata.</title>
        <authorList>
            <person name="Lee M."/>
            <person name="Farooq A."/>
            <person name="Jeong J.B."/>
            <person name="Jung M.Y."/>
        </authorList>
    </citation>
    <scope>NUCLEOTIDE SEQUENCE</scope>
    <source>
        <strain evidence="9">S8</strain>
    </source>
</reference>
<dbReference type="Pfam" id="PF14693">
    <property type="entry name" value="Ribosomal_TL5_C"/>
    <property type="match status" value="1"/>
</dbReference>
<evidence type="ECO:0000313" key="9">
    <source>
        <dbReference type="EMBL" id="MCQ9209157.1"/>
    </source>
</evidence>
<keyword evidence="2 5" id="KW-0694">RNA-binding</keyword>
<evidence type="ECO:0000256" key="1">
    <source>
        <dbReference type="ARBA" id="ARBA00022730"/>
    </source>
</evidence>
<evidence type="ECO:0000259" key="8">
    <source>
        <dbReference type="Pfam" id="PF14693"/>
    </source>
</evidence>
<dbReference type="Gene3D" id="2.40.240.10">
    <property type="entry name" value="Ribosomal Protein L25, Chain P"/>
    <property type="match status" value="1"/>
</dbReference>
<organism evidence="9 10">
    <name type="scientific">Granulicatella seriolae</name>
    <dbReference type="NCBI Taxonomy" id="2967226"/>
    <lineage>
        <taxon>Bacteria</taxon>
        <taxon>Bacillati</taxon>
        <taxon>Bacillota</taxon>
        <taxon>Bacilli</taxon>
        <taxon>Lactobacillales</taxon>
        <taxon>Carnobacteriaceae</taxon>
        <taxon>Granulicatella</taxon>
    </lineage>
</organism>
<protein>
    <recommendedName>
        <fullName evidence="5">Large ribosomal subunit protein bL25</fullName>
    </recommendedName>
    <alternativeName>
        <fullName evidence="5">General stress protein CTC</fullName>
    </alternativeName>
</protein>
<keyword evidence="4 5" id="KW-0687">Ribonucleoprotein</keyword>
<dbReference type="Gene3D" id="2.170.120.20">
    <property type="entry name" value="Ribosomal protein L25, beta domain"/>
    <property type="match status" value="1"/>
</dbReference>
<keyword evidence="10" id="KW-1185">Reference proteome</keyword>
<proteinExistence type="inferred from homology"/>
<name>A0ABT1WKT5_9LACT</name>
<comment type="function">
    <text evidence="5">This is one of the proteins that binds to the 5S RNA in the ribosome where it forms part of the central protuberance.</text>
</comment>
<comment type="caution">
    <text evidence="9">The sequence shown here is derived from an EMBL/GenBank/DDBJ whole genome shotgun (WGS) entry which is preliminary data.</text>
</comment>
<evidence type="ECO:0000256" key="4">
    <source>
        <dbReference type="ARBA" id="ARBA00023274"/>
    </source>
</evidence>
<dbReference type="InterPro" id="IPR037121">
    <property type="entry name" value="Ribosomal_bL25_C"/>
</dbReference>